<keyword evidence="2" id="KW-0413">Isomerase</keyword>
<keyword evidence="4" id="KW-1185">Reference proteome</keyword>
<gene>
    <name evidence="3" type="ORF">IV81_GL001253</name>
</gene>
<dbReference type="STRING" id="331679.IV81_GL001253"/>
<dbReference type="InterPro" id="IPR004380">
    <property type="entry name" value="Asp_race"/>
</dbReference>
<dbReference type="PANTHER" id="PTHR21198">
    <property type="entry name" value="GLUTAMATE RACEMASE"/>
    <property type="match status" value="1"/>
</dbReference>
<organism evidence="3 4">
    <name type="scientific">Pediococcus stilesii</name>
    <dbReference type="NCBI Taxonomy" id="331679"/>
    <lineage>
        <taxon>Bacteria</taxon>
        <taxon>Bacillati</taxon>
        <taxon>Bacillota</taxon>
        <taxon>Bacilli</taxon>
        <taxon>Lactobacillales</taxon>
        <taxon>Lactobacillaceae</taxon>
        <taxon>Pediococcus</taxon>
    </lineage>
</organism>
<evidence type="ECO:0000256" key="2">
    <source>
        <dbReference type="ARBA" id="ARBA00023235"/>
    </source>
</evidence>
<reference evidence="3 4" key="1">
    <citation type="journal article" date="2015" name="Genome Announc.">
        <title>Expanding the biotechnology potential of lactobacilli through comparative genomics of 213 strains and associated genera.</title>
        <authorList>
            <person name="Sun Z."/>
            <person name="Harris H.M."/>
            <person name="McCann A."/>
            <person name="Guo C."/>
            <person name="Argimon S."/>
            <person name="Zhang W."/>
            <person name="Yang X."/>
            <person name="Jeffery I.B."/>
            <person name="Cooney J.C."/>
            <person name="Kagawa T.F."/>
            <person name="Liu W."/>
            <person name="Song Y."/>
            <person name="Salvetti E."/>
            <person name="Wrobel A."/>
            <person name="Rasinkangas P."/>
            <person name="Parkhill J."/>
            <person name="Rea M.C."/>
            <person name="O'Sullivan O."/>
            <person name="Ritari J."/>
            <person name="Douillard F.P."/>
            <person name="Paul Ross R."/>
            <person name="Yang R."/>
            <person name="Briner A.E."/>
            <person name="Felis G.E."/>
            <person name="de Vos W.M."/>
            <person name="Barrangou R."/>
            <person name="Klaenhammer T.R."/>
            <person name="Caufield P.W."/>
            <person name="Cui Y."/>
            <person name="Zhang H."/>
            <person name="O'Toole P.W."/>
        </authorList>
    </citation>
    <scope>NUCLEOTIDE SEQUENCE [LARGE SCALE GENOMIC DNA]</scope>
    <source>
        <strain evidence="3 4">DSM 18001</strain>
    </source>
</reference>
<comment type="caution">
    <text evidence="3">The sequence shown here is derived from an EMBL/GenBank/DDBJ whole genome shotgun (WGS) entry which is preliminary data.</text>
</comment>
<name>A0A0R2KYR1_9LACO</name>
<comment type="similarity">
    <text evidence="1">Belongs to the aspartate/glutamate racemases family.</text>
</comment>
<protein>
    <submittedName>
        <fullName evidence="3">Aspartate racemase</fullName>
    </submittedName>
</protein>
<dbReference type="Gene3D" id="3.40.50.1860">
    <property type="match status" value="2"/>
</dbReference>
<evidence type="ECO:0000313" key="4">
    <source>
        <dbReference type="Proteomes" id="UP000051859"/>
    </source>
</evidence>
<dbReference type="InterPro" id="IPR018187">
    <property type="entry name" value="Asp/Glu_racemase_AS_1"/>
</dbReference>
<dbReference type="AlphaFoldDB" id="A0A0R2KYR1"/>
<evidence type="ECO:0000313" key="3">
    <source>
        <dbReference type="EMBL" id="KRN94616.1"/>
    </source>
</evidence>
<dbReference type="NCBIfam" id="TIGR00035">
    <property type="entry name" value="asp_race"/>
    <property type="match status" value="1"/>
</dbReference>
<evidence type="ECO:0000256" key="1">
    <source>
        <dbReference type="ARBA" id="ARBA00007847"/>
    </source>
</evidence>
<dbReference type="InterPro" id="IPR015942">
    <property type="entry name" value="Asp/Glu/hydantoin_racemase"/>
</dbReference>
<dbReference type="PANTHER" id="PTHR21198:SF7">
    <property type="entry name" value="ASPARTATE-GLUTAMATE RACEMASE FAMILY"/>
    <property type="match status" value="1"/>
</dbReference>
<dbReference type="PATRIC" id="fig|331679.3.peg.1280"/>
<dbReference type="GO" id="GO:0047661">
    <property type="term" value="F:amino-acid racemase activity"/>
    <property type="evidence" value="ECO:0007669"/>
    <property type="project" value="InterPro"/>
</dbReference>
<sequence>MMEKFFTIIGGMGTPATESYIRLLNSRTPAHRDQDYLDYILVNHATVPDRSTYLMDNTKPNPYPDLLDDIKIQSKLDPAFFVIACNTAHYFYDDLQKATKIPIVHMPRETVKHIREEYPAAKRIGIIGTPGTTSDGIYDRELLAQGYEVVKPTEEIQKLTNKLIFNDIKEKNYVDDELFYRILKMMIEEQKSDVVILGCTELSYAQELAHRHNYPIADSQSVLVNKSIELALALRK</sequence>
<dbReference type="PROSITE" id="PS00923">
    <property type="entry name" value="ASP_GLU_RACEMASE_1"/>
    <property type="match status" value="1"/>
</dbReference>
<proteinExistence type="inferred from homology"/>
<dbReference type="Proteomes" id="UP000051859">
    <property type="component" value="Unassembled WGS sequence"/>
</dbReference>
<dbReference type="Pfam" id="PF01177">
    <property type="entry name" value="Asp_Glu_race"/>
    <property type="match status" value="1"/>
</dbReference>
<dbReference type="SUPFAM" id="SSF53681">
    <property type="entry name" value="Aspartate/glutamate racemase"/>
    <property type="match status" value="2"/>
</dbReference>
<dbReference type="InterPro" id="IPR001920">
    <property type="entry name" value="Asp/Glu_race"/>
</dbReference>
<accession>A0A0R2KYR1</accession>
<dbReference type="EMBL" id="JQBX01000004">
    <property type="protein sequence ID" value="KRN94616.1"/>
    <property type="molecule type" value="Genomic_DNA"/>
</dbReference>